<comment type="subcellular location">
    <subcellularLocation>
        <location evidence="3 16">Cytoplasm</location>
    </subcellularLocation>
</comment>
<comment type="similarity">
    <text evidence="14 16">Belongs to the type III pantothenate kinase family.</text>
</comment>
<protein>
    <recommendedName>
        <fullName evidence="15 16">Type III pantothenate kinase</fullName>
        <ecNumber evidence="6 16">2.7.1.33</ecNumber>
    </recommendedName>
    <alternativeName>
        <fullName evidence="16">PanK-III</fullName>
    </alternativeName>
    <alternativeName>
        <fullName evidence="16">Pantothenic acid kinase</fullName>
    </alternativeName>
</protein>
<evidence type="ECO:0000256" key="11">
    <source>
        <dbReference type="ARBA" id="ARBA00022840"/>
    </source>
</evidence>
<reference evidence="17" key="1">
    <citation type="journal article" date="2021" name="ISME J.">
        <title>Genomic evolution of the class Acidithiobacillia: deep-branching Proteobacteria living in extreme acidic conditions.</title>
        <authorList>
            <person name="Moya-Beltran A."/>
            <person name="Beard S."/>
            <person name="Rojas-Villalobos C."/>
            <person name="Issotta F."/>
            <person name="Gallardo Y."/>
            <person name="Ulloa R."/>
            <person name="Giaveno A."/>
            <person name="Degli Esposti M."/>
            <person name="Johnson D.B."/>
            <person name="Quatrini R."/>
        </authorList>
    </citation>
    <scope>NUCLEOTIDE SEQUENCE</scope>
    <source>
        <strain evidence="17">VAN18-1</strain>
    </source>
</reference>
<feature type="binding site" evidence="16">
    <location>
        <begin position="17"/>
        <end position="24"/>
    </location>
    <ligand>
        <name>ATP</name>
        <dbReference type="ChEBI" id="CHEBI:30616"/>
    </ligand>
</feature>
<feature type="binding site" evidence="16">
    <location>
        <begin position="99"/>
        <end position="102"/>
    </location>
    <ligand>
        <name>substrate</name>
    </ligand>
</feature>
<dbReference type="GO" id="GO:0004594">
    <property type="term" value="F:pantothenate kinase activity"/>
    <property type="evidence" value="ECO:0007669"/>
    <property type="project" value="UniProtKB-UniRule"/>
</dbReference>
<dbReference type="Gene3D" id="3.30.420.40">
    <property type="match status" value="2"/>
</dbReference>
<dbReference type="PANTHER" id="PTHR34265">
    <property type="entry name" value="TYPE III PANTOTHENATE KINASE"/>
    <property type="match status" value="1"/>
</dbReference>
<evidence type="ECO:0000256" key="13">
    <source>
        <dbReference type="ARBA" id="ARBA00022993"/>
    </source>
</evidence>
<evidence type="ECO:0000256" key="14">
    <source>
        <dbReference type="ARBA" id="ARBA00038036"/>
    </source>
</evidence>
<keyword evidence="7 16" id="KW-0963">Cytoplasm</keyword>
<evidence type="ECO:0000313" key="17">
    <source>
        <dbReference type="EMBL" id="MBU2786718.1"/>
    </source>
</evidence>
<dbReference type="Pfam" id="PF03309">
    <property type="entry name" value="Pan_kinase"/>
    <property type="match status" value="1"/>
</dbReference>
<comment type="pathway">
    <text evidence="4 16">Cofactor biosynthesis; coenzyme A biosynthesis; CoA from (R)-pantothenate: step 1/5.</text>
</comment>
<comment type="catalytic activity">
    <reaction evidence="1 16">
        <text>(R)-pantothenate + ATP = (R)-4'-phosphopantothenate + ADP + H(+)</text>
        <dbReference type="Rhea" id="RHEA:16373"/>
        <dbReference type="ChEBI" id="CHEBI:10986"/>
        <dbReference type="ChEBI" id="CHEBI:15378"/>
        <dbReference type="ChEBI" id="CHEBI:29032"/>
        <dbReference type="ChEBI" id="CHEBI:30616"/>
        <dbReference type="ChEBI" id="CHEBI:456216"/>
        <dbReference type="EC" id="2.7.1.33"/>
    </reaction>
</comment>
<proteinExistence type="inferred from homology"/>
<gene>
    <name evidence="16" type="primary">coaX</name>
    <name evidence="17" type="ORF">HFQ13_00545</name>
</gene>
<dbReference type="Proteomes" id="UP001197378">
    <property type="component" value="Unassembled WGS sequence"/>
</dbReference>
<dbReference type="GO" id="GO:0015937">
    <property type="term" value="P:coenzyme A biosynthetic process"/>
    <property type="evidence" value="ECO:0007669"/>
    <property type="project" value="UniProtKB-UniRule"/>
</dbReference>
<evidence type="ECO:0000256" key="9">
    <source>
        <dbReference type="ARBA" id="ARBA00022741"/>
    </source>
</evidence>
<evidence type="ECO:0000256" key="10">
    <source>
        <dbReference type="ARBA" id="ARBA00022777"/>
    </source>
</evidence>
<keyword evidence="9 16" id="KW-0547">Nucleotide-binding</keyword>
<evidence type="ECO:0000256" key="12">
    <source>
        <dbReference type="ARBA" id="ARBA00022958"/>
    </source>
</evidence>
<evidence type="ECO:0000256" key="4">
    <source>
        <dbReference type="ARBA" id="ARBA00005225"/>
    </source>
</evidence>
<comment type="caution">
    <text evidence="17">The sequence shown here is derived from an EMBL/GenBank/DDBJ whole genome shotgun (WGS) entry which is preliminary data.</text>
</comment>
<comment type="function">
    <text evidence="16">Catalyzes the phosphorylation of pantothenate (Pan), the first step in CoA biosynthesis.</text>
</comment>
<evidence type="ECO:0000256" key="2">
    <source>
        <dbReference type="ARBA" id="ARBA00001958"/>
    </source>
</evidence>
<keyword evidence="13 16" id="KW-0173">Coenzyme A biosynthesis</keyword>
<dbReference type="InterPro" id="IPR004619">
    <property type="entry name" value="Type_III_PanK"/>
</dbReference>
<evidence type="ECO:0000256" key="8">
    <source>
        <dbReference type="ARBA" id="ARBA00022679"/>
    </source>
</evidence>
<comment type="cofactor">
    <cofactor evidence="2">
        <name>K(+)</name>
        <dbReference type="ChEBI" id="CHEBI:29103"/>
    </cofactor>
</comment>
<name>A0AAE2YMT5_9PROT</name>
<keyword evidence="18" id="KW-1185">Reference proteome</keyword>
<keyword evidence="12 16" id="KW-0630">Potassium</keyword>
<dbReference type="RefSeq" id="WP_215871325.1">
    <property type="nucleotide sequence ID" value="NZ_JAAXYO010000012.1"/>
</dbReference>
<evidence type="ECO:0000256" key="16">
    <source>
        <dbReference type="HAMAP-Rule" id="MF_01274"/>
    </source>
</evidence>
<accession>A0AAE2YMT5</accession>
<comment type="cofactor">
    <cofactor evidence="16">
        <name>NH4(+)</name>
        <dbReference type="ChEBI" id="CHEBI:28938"/>
    </cofactor>
    <cofactor evidence="16">
        <name>K(+)</name>
        <dbReference type="ChEBI" id="CHEBI:29103"/>
    </cofactor>
    <text evidence="16">A monovalent cation. Ammonium or potassium.</text>
</comment>
<keyword evidence="8 16" id="KW-0808">Transferase</keyword>
<dbReference type="EC" id="2.7.1.33" evidence="6 16"/>
<evidence type="ECO:0000256" key="1">
    <source>
        <dbReference type="ARBA" id="ARBA00001206"/>
    </source>
</evidence>
<dbReference type="CDD" id="cd24015">
    <property type="entry name" value="ASKHA_NBD_PanK-III"/>
    <property type="match status" value="1"/>
</dbReference>
<feature type="binding site" evidence="16">
    <location>
        <position position="92"/>
    </location>
    <ligand>
        <name>substrate</name>
    </ligand>
</feature>
<keyword evidence="11 16" id="KW-0067">ATP-binding</keyword>
<dbReference type="InterPro" id="IPR043129">
    <property type="entry name" value="ATPase_NBD"/>
</dbReference>
<dbReference type="EMBL" id="JAAXYO010000012">
    <property type="protein sequence ID" value="MBU2786718.1"/>
    <property type="molecule type" value="Genomic_DNA"/>
</dbReference>
<feature type="binding site" evidence="16">
    <location>
        <position position="125"/>
    </location>
    <ligand>
        <name>ATP</name>
        <dbReference type="ChEBI" id="CHEBI:30616"/>
    </ligand>
</feature>
<evidence type="ECO:0000256" key="7">
    <source>
        <dbReference type="ARBA" id="ARBA00022490"/>
    </source>
</evidence>
<feature type="active site" description="Proton acceptor" evidence="16">
    <location>
        <position position="101"/>
    </location>
</feature>
<keyword evidence="16" id="KW-0479">Metal-binding</keyword>
<dbReference type="NCBIfam" id="TIGR00671">
    <property type="entry name" value="baf"/>
    <property type="match status" value="1"/>
</dbReference>
<keyword evidence="10 16" id="KW-0418">Kinase</keyword>
<evidence type="ECO:0000313" key="18">
    <source>
        <dbReference type="Proteomes" id="UP001197378"/>
    </source>
</evidence>
<dbReference type="GO" id="GO:0046872">
    <property type="term" value="F:metal ion binding"/>
    <property type="evidence" value="ECO:0007669"/>
    <property type="project" value="UniProtKB-KW"/>
</dbReference>
<organism evidence="17 18">
    <name type="scientific">Igneacidithiobacillus copahuensis</name>
    <dbReference type="NCBI Taxonomy" id="2724909"/>
    <lineage>
        <taxon>Bacteria</taxon>
        <taxon>Pseudomonadati</taxon>
        <taxon>Pseudomonadota</taxon>
        <taxon>Acidithiobacillia</taxon>
        <taxon>Acidithiobacillales</taxon>
        <taxon>Acidithiobacillaceae</taxon>
        <taxon>Igneacidithiobacillus</taxon>
    </lineage>
</organism>
<dbReference type="GO" id="GO:0005524">
    <property type="term" value="F:ATP binding"/>
    <property type="evidence" value="ECO:0007669"/>
    <property type="project" value="UniProtKB-UniRule"/>
</dbReference>
<dbReference type="AlphaFoldDB" id="A0AAE2YMT5"/>
<evidence type="ECO:0000256" key="15">
    <source>
        <dbReference type="ARBA" id="ARBA00040883"/>
    </source>
</evidence>
<sequence>MILISIGNTRTLLAHTDDGGRSFTIGRFASTHSPAQIRSELPPPWADWWASEEIFLGGVVPEVQEAWQRELQDCHLPVWNPEIFHQLLPNAYQPPQSLGFDRRCCLIGAWQQVAGGAALVIDAGTAITMDILAHGRFLGGQILPGLQSQLDCLQRSTARLPRTSPLAHPELLANDTIGGMQSGVWYGTLAAIRQAIAGFQQEWPDGRIFLTGGDAVLLQPQLSQSLHDPLLLLQGFVRLVQENRNYSKKIR</sequence>
<feature type="binding site" evidence="16">
    <location>
        <position position="122"/>
    </location>
    <ligand>
        <name>K(+)</name>
        <dbReference type="ChEBI" id="CHEBI:29103"/>
    </ligand>
</feature>
<comment type="subunit">
    <text evidence="5 16">Homodimer.</text>
</comment>
<evidence type="ECO:0000256" key="3">
    <source>
        <dbReference type="ARBA" id="ARBA00004496"/>
    </source>
</evidence>
<dbReference type="HAMAP" id="MF_01274">
    <property type="entry name" value="Pantothen_kinase_3"/>
    <property type="match status" value="1"/>
</dbReference>
<dbReference type="GO" id="GO:0005737">
    <property type="term" value="C:cytoplasm"/>
    <property type="evidence" value="ECO:0007669"/>
    <property type="project" value="UniProtKB-SubCell"/>
</dbReference>
<evidence type="ECO:0000256" key="5">
    <source>
        <dbReference type="ARBA" id="ARBA00011738"/>
    </source>
</evidence>
<evidence type="ECO:0000256" key="6">
    <source>
        <dbReference type="ARBA" id="ARBA00012102"/>
    </source>
</evidence>
<dbReference type="SUPFAM" id="SSF53067">
    <property type="entry name" value="Actin-like ATPase domain"/>
    <property type="match status" value="2"/>
</dbReference>
<dbReference type="PANTHER" id="PTHR34265:SF1">
    <property type="entry name" value="TYPE III PANTOTHENATE KINASE"/>
    <property type="match status" value="1"/>
</dbReference>
<feature type="binding site" evidence="16">
    <location>
        <position position="176"/>
    </location>
    <ligand>
        <name>substrate</name>
    </ligand>
</feature>